<keyword evidence="8 9" id="KW-0131">Cell cycle</keyword>
<dbReference type="GO" id="GO:0005737">
    <property type="term" value="C:cytoplasm"/>
    <property type="evidence" value="ECO:0007669"/>
    <property type="project" value="UniProtKB-SubCell"/>
</dbReference>
<dbReference type="InterPro" id="IPR002104">
    <property type="entry name" value="Integrase_catalytic"/>
</dbReference>
<dbReference type="CDD" id="cd00798">
    <property type="entry name" value="INT_XerDC_C"/>
    <property type="match status" value="1"/>
</dbReference>
<dbReference type="RefSeq" id="WP_182484332.1">
    <property type="nucleotide sequence ID" value="NZ_JACGWU010000002.1"/>
</dbReference>
<name>A0A7W3PNX7_9MICO</name>
<dbReference type="Pfam" id="PF00589">
    <property type="entry name" value="Phage_integrase"/>
    <property type="match status" value="1"/>
</dbReference>
<dbReference type="InterPro" id="IPR013762">
    <property type="entry name" value="Integrase-like_cat_sf"/>
</dbReference>
<keyword evidence="3 9" id="KW-0132">Cell division</keyword>
<dbReference type="GO" id="GO:0006313">
    <property type="term" value="P:DNA transposition"/>
    <property type="evidence" value="ECO:0007669"/>
    <property type="project" value="UniProtKB-UniRule"/>
</dbReference>
<evidence type="ECO:0000256" key="3">
    <source>
        <dbReference type="ARBA" id="ARBA00022618"/>
    </source>
</evidence>
<comment type="similarity">
    <text evidence="9">Belongs to the 'phage' integrase family. XerC subfamily.</text>
</comment>
<dbReference type="PANTHER" id="PTHR30349">
    <property type="entry name" value="PHAGE INTEGRASE-RELATED"/>
    <property type="match status" value="1"/>
</dbReference>
<dbReference type="AlphaFoldDB" id="A0A7W3PNX7"/>
<keyword evidence="2 9" id="KW-0963">Cytoplasm</keyword>
<organism evidence="12 13">
    <name type="scientific">Alpinimonas psychrophila</name>
    <dbReference type="NCBI Taxonomy" id="748908"/>
    <lineage>
        <taxon>Bacteria</taxon>
        <taxon>Bacillati</taxon>
        <taxon>Actinomycetota</taxon>
        <taxon>Actinomycetes</taxon>
        <taxon>Micrococcales</taxon>
        <taxon>Microbacteriaceae</taxon>
        <taxon>Alpinimonas</taxon>
    </lineage>
</organism>
<dbReference type="Gene3D" id="1.10.443.10">
    <property type="entry name" value="Intergrase catalytic core"/>
    <property type="match status" value="1"/>
</dbReference>
<keyword evidence="13" id="KW-1185">Reference proteome</keyword>
<feature type="active site" evidence="9">
    <location>
        <position position="258"/>
    </location>
</feature>
<comment type="function">
    <text evidence="9">Site-specific tyrosine recombinase, which acts by catalyzing the cutting and rejoining of the recombining DNA molecules. The XerC-XerD complex is essential to convert dimers of the bacterial chromosome into monomers to permit their segregation at cell division. It also contributes to the segregational stability of plasmids.</text>
</comment>
<accession>A0A7W3PNX7</accession>
<evidence type="ECO:0000259" key="10">
    <source>
        <dbReference type="PROSITE" id="PS51898"/>
    </source>
</evidence>
<evidence type="ECO:0000259" key="11">
    <source>
        <dbReference type="PROSITE" id="PS51900"/>
    </source>
</evidence>
<dbReference type="HAMAP" id="MF_01808">
    <property type="entry name" value="Recomb_XerC_XerD"/>
    <property type="match status" value="1"/>
</dbReference>
<dbReference type="InterPro" id="IPR010998">
    <property type="entry name" value="Integrase_recombinase_N"/>
</dbReference>
<dbReference type="SUPFAM" id="SSF47823">
    <property type="entry name" value="lambda integrase-like, N-terminal domain"/>
    <property type="match status" value="1"/>
</dbReference>
<evidence type="ECO:0000256" key="1">
    <source>
        <dbReference type="ARBA" id="ARBA00004496"/>
    </source>
</evidence>
<dbReference type="SUPFAM" id="SSF56349">
    <property type="entry name" value="DNA breaking-rejoining enzymes"/>
    <property type="match status" value="1"/>
</dbReference>
<evidence type="ECO:0000256" key="6">
    <source>
        <dbReference type="ARBA" id="ARBA00023125"/>
    </source>
</evidence>
<keyword evidence="4 9" id="KW-0159">Chromosome partition</keyword>
<feature type="active site" evidence="9">
    <location>
        <position position="281"/>
    </location>
</feature>
<dbReference type="GO" id="GO:0003677">
    <property type="term" value="F:DNA binding"/>
    <property type="evidence" value="ECO:0007669"/>
    <property type="project" value="UniProtKB-UniRule"/>
</dbReference>
<dbReference type="InterPro" id="IPR004107">
    <property type="entry name" value="Integrase_SAM-like_N"/>
</dbReference>
<dbReference type="InterPro" id="IPR050090">
    <property type="entry name" value="Tyrosine_recombinase_XerCD"/>
</dbReference>
<dbReference type="Gene3D" id="1.10.150.130">
    <property type="match status" value="1"/>
</dbReference>
<feature type="domain" description="Tyr recombinase" evidence="10">
    <location>
        <begin position="108"/>
        <end position="303"/>
    </location>
</feature>
<evidence type="ECO:0000313" key="12">
    <source>
        <dbReference type="EMBL" id="MBA8828885.1"/>
    </source>
</evidence>
<evidence type="ECO:0000256" key="8">
    <source>
        <dbReference type="ARBA" id="ARBA00023306"/>
    </source>
</evidence>
<dbReference type="PROSITE" id="PS51898">
    <property type="entry name" value="TYR_RECOMBINASE"/>
    <property type="match status" value="1"/>
</dbReference>
<dbReference type="EMBL" id="JACGWU010000002">
    <property type="protein sequence ID" value="MBA8828885.1"/>
    <property type="molecule type" value="Genomic_DNA"/>
</dbReference>
<protein>
    <recommendedName>
        <fullName evidence="9">Tyrosine recombinase XerC</fullName>
    </recommendedName>
</protein>
<dbReference type="Pfam" id="PF02899">
    <property type="entry name" value="Phage_int_SAM_1"/>
    <property type="match status" value="1"/>
</dbReference>
<feature type="active site" description="O-(3'-phospho-DNA)-tyrosine intermediate" evidence="9">
    <location>
        <position position="290"/>
    </location>
</feature>
<dbReference type="InterPro" id="IPR011010">
    <property type="entry name" value="DNA_brk_join_enz"/>
</dbReference>
<keyword evidence="6 9" id="KW-0238">DNA-binding</keyword>
<gene>
    <name evidence="9" type="primary">xerC</name>
    <name evidence="12" type="ORF">FB555_000983</name>
</gene>
<feature type="active site" evidence="9">
    <location>
        <position position="153"/>
    </location>
</feature>
<keyword evidence="5 9" id="KW-0229">DNA integration</keyword>
<dbReference type="InterPro" id="IPR023009">
    <property type="entry name" value="Tyrosine_recombinase_XerC/XerD"/>
</dbReference>
<evidence type="ECO:0000256" key="5">
    <source>
        <dbReference type="ARBA" id="ARBA00022908"/>
    </source>
</evidence>
<feature type="domain" description="Core-binding (CB)" evidence="11">
    <location>
        <begin position="1"/>
        <end position="87"/>
    </location>
</feature>
<evidence type="ECO:0000256" key="4">
    <source>
        <dbReference type="ARBA" id="ARBA00022829"/>
    </source>
</evidence>
<dbReference type="PROSITE" id="PS51900">
    <property type="entry name" value="CB"/>
    <property type="match status" value="1"/>
</dbReference>
<comment type="caution">
    <text evidence="12">The sequence shown here is derived from an EMBL/GenBank/DDBJ whole genome shotgun (WGS) entry which is preliminary data.</text>
</comment>
<evidence type="ECO:0000313" key="13">
    <source>
        <dbReference type="Proteomes" id="UP000524237"/>
    </source>
</evidence>
<dbReference type="PANTHER" id="PTHR30349:SF77">
    <property type="entry name" value="TYROSINE RECOMBINASE XERC"/>
    <property type="match status" value="1"/>
</dbReference>
<feature type="active site" evidence="9">
    <location>
        <position position="177"/>
    </location>
</feature>
<evidence type="ECO:0000256" key="9">
    <source>
        <dbReference type="HAMAP-Rule" id="MF_01808"/>
    </source>
</evidence>
<reference evidence="12 13" key="1">
    <citation type="submission" date="2020-07" db="EMBL/GenBank/DDBJ databases">
        <title>Sequencing the genomes of 1000 actinobacteria strains.</title>
        <authorList>
            <person name="Klenk H.-P."/>
        </authorList>
    </citation>
    <scope>NUCLEOTIDE SEQUENCE [LARGE SCALE GENOMIC DNA]</scope>
    <source>
        <strain evidence="12 13">DSM 23737</strain>
    </source>
</reference>
<proteinExistence type="inferred from homology"/>
<evidence type="ECO:0000256" key="7">
    <source>
        <dbReference type="ARBA" id="ARBA00023172"/>
    </source>
</evidence>
<keyword evidence="7 9" id="KW-0233">DNA recombination</keyword>
<dbReference type="GO" id="GO:0009037">
    <property type="term" value="F:tyrosine-based site-specific recombinase activity"/>
    <property type="evidence" value="ECO:0007669"/>
    <property type="project" value="UniProtKB-UniRule"/>
</dbReference>
<feature type="active site" evidence="9">
    <location>
        <position position="255"/>
    </location>
</feature>
<sequence length="309" mass="33410">MQLQQAVDDFIVYLAAERAYSPHTVKAYRTDASALLNYAEDRGLASVENLNLEFLRDWLWKGSGEGLSKMTLARRSATARSFTAWLKRMGLVSTDPGIRLKSPKTDSTLPRVITEVQMRDLFDSLQLRVGGEDSPQAVRDLAIVEVLYATGIRVSELVGLNVSDVDLERRTMRVLGKGAKERVVPFGAPAATALLSMLEHSTGDMNAGSDSGSGTPRSGALFLGARGARLTTRAVYRVVADLLASLEGSGPSGPHVLRHTAATHLLDGGADLRIVQELLGHASMGTTQIYTHVSVERLRSSYAQAHPRA</sequence>
<dbReference type="GO" id="GO:0051301">
    <property type="term" value="P:cell division"/>
    <property type="evidence" value="ECO:0007669"/>
    <property type="project" value="UniProtKB-KW"/>
</dbReference>
<comment type="subcellular location">
    <subcellularLocation>
        <location evidence="1 9">Cytoplasm</location>
    </subcellularLocation>
</comment>
<dbReference type="InterPro" id="IPR044068">
    <property type="entry name" value="CB"/>
</dbReference>
<dbReference type="Proteomes" id="UP000524237">
    <property type="component" value="Unassembled WGS sequence"/>
</dbReference>
<comment type="subunit">
    <text evidence="9">Forms a cyclic heterotetrameric complex composed of two molecules of XerC and two molecules of XerD.</text>
</comment>
<evidence type="ECO:0000256" key="2">
    <source>
        <dbReference type="ARBA" id="ARBA00022490"/>
    </source>
</evidence>
<dbReference type="GO" id="GO:0007059">
    <property type="term" value="P:chromosome segregation"/>
    <property type="evidence" value="ECO:0007669"/>
    <property type="project" value="UniProtKB-UniRule"/>
</dbReference>